<dbReference type="Gene3D" id="3.40.50.280">
    <property type="entry name" value="Cobalamin-binding domain"/>
    <property type="match status" value="1"/>
</dbReference>
<dbReference type="InterPro" id="IPR036724">
    <property type="entry name" value="Cobalamin-bd_sf"/>
</dbReference>
<keyword evidence="3" id="KW-1185">Reference proteome</keyword>
<dbReference type="EC" id="5.4.99.1" evidence="2"/>
<dbReference type="PROSITE" id="PS51332">
    <property type="entry name" value="B12_BINDING"/>
    <property type="match status" value="1"/>
</dbReference>
<dbReference type="EMBL" id="JAGINW010000001">
    <property type="protein sequence ID" value="MBP2326484.1"/>
    <property type="molecule type" value="Genomic_DNA"/>
</dbReference>
<dbReference type="Proteomes" id="UP001519332">
    <property type="component" value="Unassembled WGS sequence"/>
</dbReference>
<dbReference type="Pfam" id="PF02310">
    <property type="entry name" value="B12-binding"/>
    <property type="match status" value="1"/>
</dbReference>
<reference evidence="2 3" key="1">
    <citation type="submission" date="2021-03" db="EMBL/GenBank/DDBJ databases">
        <title>Sequencing the genomes of 1000 actinobacteria strains.</title>
        <authorList>
            <person name="Klenk H.-P."/>
        </authorList>
    </citation>
    <scope>NUCLEOTIDE SEQUENCE [LARGE SCALE GENOMIC DNA]</scope>
    <source>
        <strain evidence="2 3">DSM 46670</strain>
    </source>
</reference>
<gene>
    <name evidence="2" type="ORF">JOF56_006869</name>
</gene>
<feature type="domain" description="B12-binding" evidence="1">
    <location>
        <begin position="1"/>
        <end position="130"/>
    </location>
</feature>
<comment type="caution">
    <text evidence="2">The sequence shown here is derived from an EMBL/GenBank/DDBJ whole genome shotgun (WGS) entry which is preliminary data.</text>
</comment>
<sequence>MSSDSHTWNLVYLQLAIEELGHRVINLGACVPDELLVDECLRVRPGLVVVSSVNGHGFIDGMRLIAQLRARPELAETPVAIGGMLGIAGPDGQRSQNLLRAAGYTAVFDDGARMPAFRSFVEQLDVSVNA</sequence>
<dbReference type="SUPFAM" id="SSF52242">
    <property type="entry name" value="Cobalamin (vitamin B12)-binding domain"/>
    <property type="match status" value="1"/>
</dbReference>
<evidence type="ECO:0000313" key="3">
    <source>
        <dbReference type="Proteomes" id="UP001519332"/>
    </source>
</evidence>
<evidence type="ECO:0000313" key="2">
    <source>
        <dbReference type="EMBL" id="MBP2326484.1"/>
    </source>
</evidence>
<accession>A0ABS4TR75</accession>
<evidence type="ECO:0000259" key="1">
    <source>
        <dbReference type="PROSITE" id="PS51332"/>
    </source>
</evidence>
<dbReference type="InterPro" id="IPR006158">
    <property type="entry name" value="Cobalamin-bd"/>
</dbReference>
<proteinExistence type="predicted"/>
<dbReference type="CDD" id="cd02065">
    <property type="entry name" value="B12-binding_like"/>
    <property type="match status" value="1"/>
</dbReference>
<organism evidence="2 3">
    <name type="scientific">Kibdelosporangium banguiense</name>
    <dbReference type="NCBI Taxonomy" id="1365924"/>
    <lineage>
        <taxon>Bacteria</taxon>
        <taxon>Bacillati</taxon>
        <taxon>Actinomycetota</taxon>
        <taxon>Actinomycetes</taxon>
        <taxon>Pseudonocardiales</taxon>
        <taxon>Pseudonocardiaceae</taxon>
        <taxon>Kibdelosporangium</taxon>
    </lineage>
</organism>
<keyword evidence="2" id="KW-0413">Isomerase</keyword>
<name>A0ABS4TR75_9PSEU</name>
<dbReference type="GO" id="GO:0050097">
    <property type="term" value="F:methylaspartate mutase activity"/>
    <property type="evidence" value="ECO:0007669"/>
    <property type="project" value="UniProtKB-EC"/>
</dbReference>
<protein>
    <submittedName>
        <fullName evidence="2">Methylaspartate mutase sigma subunit</fullName>
        <ecNumber evidence="2">5.4.99.1</ecNumber>
    </submittedName>
</protein>